<protein>
    <recommendedName>
        <fullName evidence="6">Aminopeptidase</fullName>
    </recommendedName>
</protein>
<sequence length="438" mass="51393">MPISKKKRKYTRKWKNGNINGFLFSKTKLNKTLKKMKKMKKKDIQESLKLVLPPSNQHNSGRCWMFAYLNTLRTSVIHHYKLPLSFSFSASYMMFWDKYEKCKYFLEKVSTYSHLSLDEYDNHFLFHHMISDGGTWNMLHNLVEKYGLVPYESMKESFHTLSTKQMSSILSQFLKTFSKKLRQAPKSKHTSMIQKQMVKIKHFLEKAIGVPPKKVKFATFSPCAPKMLFSKYVGTLPGNSFEKKVVLIHVPHLNQNQYYTIPELNNMKQGHPLLYFNTSGPTFKQAILKELESNTPVWFGSDYEQFQHKDESFSDNQLFDYRGFEFKKEELILKKSNSIPYYQTNPNHAMVLHGFYYKTNPSEPCFWIVENSHDAKMKKISYEYDAGKIIISDSWFDNYVIIASVNHTSILSKQVRDKIKDKSSVISLPKWSPLGELL</sequence>
<dbReference type="GO" id="GO:0006508">
    <property type="term" value="P:proteolysis"/>
    <property type="evidence" value="ECO:0007669"/>
    <property type="project" value="UniProtKB-KW"/>
</dbReference>
<dbReference type="GO" id="GO:0009636">
    <property type="term" value="P:response to toxic substance"/>
    <property type="evidence" value="ECO:0007669"/>
    <property type="project" value="TreeGrafter"/>
</dbReference>
<dbReference type="Pfam" id="PF03051">
    <property type="entry name" value="Peptidase_C1_2"/>
    <property type="match status" value="1"/>
</dbReference>
<comment type="similarity">
    <text evidence="4">Belongs to the peptidase C1 family.</text>
</comment>
<evidence type="ECO:0000256" key="2">
    <source>
        <dbReference type="ARBA" id="ARBA00022801"/>
    </source>
</evidence>
<dbReference type="GO" id="GO:0043418">
    <property type="term" value="P:homocysteine catabolic process"/>
    <property type="evidence" value="ECO:0007669"/>
    <property type="project" value="TreeGrafter"/>
</dbReference>
<dbReference type="GO" id="GO:0005737">
    <property type="term" value="C:cytoplasm"/>
    <property type="evidence" value="ECO:0007669"/>
    <property type="project" value="TreeGrafter"/>
</dbReference>
<organism evidence="5">
    <name type="scientific">viral metagenome</name>
    <dbReference type="NCBI Taxonomy" id="1070528"/>
    <lineage>
        <taxon>unclassified sequences</taxon>
        <taxon>metagenomes</taxon>
        <taxon>organismal metagenomes</taxon>
    </lineage>
</organism>
<evidence type="ECO:0000256" key="1">
    <source>
        <dbReference type="ARBA" id="ARBA00022670"/>
    </source>
</evidence>
<dbReference type="GO" id="GO:0070005">
    <property type="term" value="F:cysteine-type aminopeptidase activity"/>
    <property type="evidence" value="ECO:0007669"/>
    <property type="project" value="InterPro"/>
</dbReference>
<keyword evidence="3 4" id="KW-0788">Thiol protease</keyword>
<dbReference type="Gene3D" id="3.90.70.10">
    <property type="entry name" value="Cysteine proteinases"/>
    <property type="match status" value="1"/>
</dbReference>
<accession>A0A6C0KI04</accession>
<reference evidence="5" key="1">
    <citation type="journal article" date="2020" name="Nature">
        <title>Giant virus diversity and host interactions through global metagenomics.</title>
        <authorList>
            <person name="Schulz F."/>
            <person name="Roux S."/>
            <person name="Paez-Espino D."/>
            <person name="Jungbluth S."/>
            <person name="Walsh D.A."/>
            <person name="Denef V.J."/>
            <person name="McMahon K.D."/>
            <person name="Konstantinidis K.T."/>
            <person name="Eloe-Fadrosh E.A."/>
            <person name="Kyrpides N.C."/>
            <person name="Woyke T."/>
        </authorList>
    </citation>
    <scope>NUCLEOTIDE SEQUENCE</scope>
    <source>
        <strain evidence="5">GVMAG-S-3300012919-55</strain>
    </source>
</reference>
<dbReference type="PIRSF" id="PIRSF005700">
    <property type="entry name" value="PepC"/>
    <property type="match status" value="1"/>
</dbReference>
<dbReference type="PANTHER" id="PTHR10363:SF2">
    <property type="entry name" value="BLEOMYCIN HYDROLASE"/>
    <property type="match status" value="1"/>
</dbReference>
<dbReference type="AlphaFoldDB" id="A0A6C0KI04"/>
<dbReference type="SUPFAM" id="SSF54001">
    <property type="entry name" value="Cysteine proteinases"/>
    <property type="match status" value="1"/>
</dbReference>
<dbReference type="InterPro" id="IPR004134">
    <property type="entry name" value="Peptidase_C1B"/>
</dbReference>
<evidence type="ECO:0008006" key="6">
    <source>
        <dbReference type="Google" id="ProtNLM"/>
    </source>
</evidence>
<keyword evidence="2 4" id="KW-0378">Hydrolase</keyword>
<dbReference type="PANTHER" id="PTHR10363">
    <property type="entry name" value="BLEOMYCIN HYDROLASE"/>
    <property type="match status" value="1"/>
</dbReference>
<evidence type="ECO:0000256" key="4">
    <source>
        <dbReference type="PIRNR" id="PIRNR005700"/>
    </source>
</evidence>
<evidence type="ECO:0000313" key="5">
    <source>
        <dbReference type="EMBL" id="QHU17622.1"/>
    </source>
</evidence>
<proteinExistence type="inferred from homology"/>
<dbReference type="InterPro" id="IPR038765">
    <property type="entry name" value="Papain-like_cys_pep_sf"/>
</dbReference>
<evidence type="ECO:0000256" key="3">
    <source>
        <dbReference type="ARBA" id="ARBA00022807"/>
    </source>
</evidence>
<dbReference type="EMBL" id="MN740916">
    <property type="protein sequence ID" value="QHU17622.1"/>
    <property type="molecule type" value="Genomic_DNA"/>
</dbReference>
<keyword evidence="1 4" id="KW-0645">Protease</keyword>
<name>A0A6C0KI04_9ZZZZ</name>